<evidence type="ECO:0000259" key="1">
    <source>
        <dbReference type="Pfam" id="PF09823"/>
    </source>
</evidence>
<dbReference type="InterPro" id="IPR018633">
    <property type="entry name" value="DUF2357"/>
</dbReference>
<proteinExistence type="predicted"/>
<feature type="domain" description="DUF2357" evidence="1">
    <location>
        <begin position="136"/>
        <end position="288"/>
    </location>
</feature>
<dbReference type="EMBL" id="JMCB01000017">
    <property type="protein sequence ID" value="KFE63550.1"/>
    <property type="molecule type" value="Genomic_DNA"/>
</dbReference>
<sequence length="537" mass="59775">MDILITRREKSVHVPLERLPDGSWSAREGDDLRIRVRASTPAAVTLAGAMLTLEHVTQEGNVLETCFRLSIETWAGRARLLVQAGQTEQTEALDVSPHPGKLGVDAYREMLAELVAISKDLPWGLGPGSHAATRADESPMLVHASVIDAELPALLQALRRLALDPLSWTRRERVLERLPANRRVDPASFRWLVAHPRALGAVRPSSPTQSADSGVFIEQRRIQSTLDHPATRYLSYLLERLLRTLRRSSKAFHQISGREPRAIEYAHVLDAATEEIEATLGRVPFKGVLPEPLGPGSLQAVIDHPSYARVQRLAQRLLDPGMQLDEQGAFSSSLGYTYELFELLALYRLAGGLSRELGEAWTCTSTPPRSSGLLERPPFGCVWRAASVNGLVLELHYQRTFTAWSEQGLHFQSLSGERRPDYVLLILREDKPLGWIVLDAKYRSSRDAIHQGLADLHVYRDSLRWHGQPARAGFILVPQTTEGASAYATASYHQTHHFGALILQASEWWTPILNEIQEASGLAHYRFPTSRTPSTTA</sequence>
<reference evidence="2 3" key="1">
    <citation type="submission" date="2014-04" db="EMBL/GenBank/DDBJ databases">
        <title>Genome assembly of Hyalangium minutum DSM 14724.</title>
        <authorList>
            <person name="Sharma G."/>
            <person name="Subramanian S."/>
        </authorList>
    </citation>
    <scope>NUCLEOTIDE SEQUENCE [LARGE SCALE GENOMIC DNA]</scope>
    <source>
        <strain evidence="2 3">DSM 14724</strain>
    </source>
</reference>
<dbReference type="AlphaFoldDB" id="A0A085W787"/>
<evidence type="ECO:0000313" key="3">
    <source>
        <dbReference type="Proteomes" id="UP000028725"/>
    </source>
</evidence>
<comment type="caution">
    <text evidence="2">The sequence shown here is derived from an EMBL/GenBank/DDBJ whole genome shotgun (WGS) entry which is preliminary data.</text>
</comment>
<gene>
    <name evidence="2" type="ORF">DB31_2668</name>
</gene>
<organism evidence="2 3">
    <name type="scientific">Hyalangium minutum</name>
    <dbReference type="NCBI Taxonomy" id="394096"/>
    <lineage>
        <taxon>Bacteria</taxon>
        <taxon>Pseudomonadati</taxon>
        <taxon>Myxococcota</taxon>
        <taxon>Myxococcia</taxon>
        <taxon>Myxococcales</taxon>
        <taxon>Cystobacterineae</taxon>
        <taxon>Archangiaceae</taxon>
        <taxon>Hyalangium</taxon>
    </lineage>
</organism>
<dbReference type="Pfam" id="PF09823">
    <property type="entry name" value="DUF2357"/>
    <property type="match status" value="1"/>
</dbReference>
<dbReference type="STRING" id="394096.DB31_2668"/>
<dbReference type="Pfam" id="PF04411">
    <property type="entry name" value="PDDEXK_7"/>
    <property type="match status" value="1"/>
</dbReference>
<name>A0A085W787_9BACT</name>
<accession>A0A085W787</accession>
<evidence type="ECO:0000313" key="2">
    <source>
        <dbReference type="EMBL" id="KFE63550.1"/>
    </source>
</evidence>
<protein>
    <recommendedName>
        <fullName evidence="1">DUF2357 domain-containing protein</fullName>
    </recommendedName>
</protein>
<dbReference type="Proteomes" id="UP000028725">
    <property type="component" value="Unassembled WGS sequence"/>
</dbReference>
<dbReference type="OrthoDB" id="5491436at2"/>
<dbReference type="RefSeq" id="WP_044195905.1">
    <property type="nucleotide sequence ID" value="NZ_JMCB01000017.1"/>
</dbReference>
<keyword evidence="3" id="KW-1185">Reference proteome</keyword>
<dbReference type="InterPro" id="IPR007505">
    <property type="entry name" value="PDDEXK_7"/>
</dbReference>